<dbReference type="EMBL" id="JAPDOB010000001">
    <property type="protein sequence ID" value="MCW3797427.1"/>
    <property type="molecule type" value="Genomic_DNA"/>
</dbReference>
<dbReference type="SUPFAM" id="SSF55797">
    <property type="entry name" value="PR-1-like"/>
    <property type="match status" value="1"/>
</dbReference>
<dbReference type="Proteomes" id="UP001526246">
    <property type="component" value="Unassembled WGS sequence"/>
</dbReference>
<keyword evidence="4" id="KW-1185">Reference proteome</keyword>
<evidence type="ECO:0000256" key="1">
    <source>
        <dbReference type="SAM" id="SignalP"/>
    </source>
</evidence>
<organism evidence="3 4">
    <name type="scientific">Sphingomonas arvum</name>
    <dbReference type="NCBI Taxonomy" id="2992113"/>
    <lineage>
        <taxon>Bacteria</taxon>
        <taxon>Pseudomonadati</taxon>
        <taxon>Pseudomonadota</taxon>
        <taxon>Alphaproteobacteria</taxon>
        <taxon>Sphingomonadales</taxon>
        <taxon>Sphingomonadaceae</taxon>
        <taxon>Sphingomonas</taxon>
    </lineage>
</organism>
<protein>
    <submittedName>
        <fullName evidence="3">CAP domain-containing protein</fullName>
    </submittedName>
</protein>
<gene>
    <name evidence="3" type="ORF">OMW55_06365</name>
</gene>
<dbReference type="InterPro" id="IPR014044">
    <property type="entry name" value="CAP_dom"/>
</dbReference>
<dbReference type="PROSITE" id="PS01009">
    <property type="entry name" value="CRISP_1"/>
    <property type="match status" value="1"/>
</dbReference>
<dbReference type="InterPro" id="IPR018244">
    <property type="entry name" value="Allrgn_V5/Tpx1_CS"/>
</dbReference>
<dbReference type="Pfam" id="PF00188">
    <property type="entry name" value="CAP"/>
    <property type="match status" value="1"/>
</dbReference>
<dbReference type="InterPro" id="IPR035940">
    <property type="entry name" value="CAP_sf"/>
</dbReference>
<name>A0ABT3JEC7_9SPHN</name>
<proteinExistence type="predicted"/>
<feature type="signal peptide" evidence="1">
    <location>
        <begin position="1"/>
        <end position="24"/>
    </location>
</feature>
<dbReference type="InterPro" id="IPR001283">
    <property type="entry name" value="CRISP-related"/>
</dbReference>
<feature type="chain" id="PRO_5045686372" evidence="1">
    <location>
        <begin position="25"/>
        <end position="175"/>
    </location>
</feature>
<feature type="domain" description="SCP" evidence="2">
    <location>
        <begin position="30"/>
        <end position="171"/>
    </location>
</feature>
<dbReference type="SMART" id="SM00198">
    <property type="entry name" value="SCP"/>
    <property type="match status" value="1"/>
</dbReference>
<dbReference type="PROSITE" id="PS01010">
    <property type="entry name" value="CRISP_2"/>
    <property type="match status" value="1"/>
</dbReference>
<reference evidence="3 4" key="1">
    <citation type="submission" date="2022-10" db="EMBL/GenBank/DDBJ databases">
        <title>Sphingomonas sp.</title>
        <authorList>
            <person name="Jin C."/>
        </authorList>
    </citation>
    <scope>NUCLEOTIDE SEQUENCE [LARGE SCALE GENOMIC DNA]</scope>
    <source>
        <strain evidence="3 4">BN140010</strain>
    </source>
</reference>
<keyword evidence="1" id="KW-0732">Signal</keyword>
<dbReference type="RefSeq" id="WP_264881671.1">
    <property type="nucleotide sequence ID" value="NZ_JAPDOB010000001.1"/>
</dbReference>
<accession>A0ABT3JEC7</accession>
<dbReference type="Gene3D" id="3.40.33.10">
    <property type="entry name" value="CAP"/>
    <property type="match status" value="1"/>
</dbReference>
<dbReference type="PRINTS" id="PR00837">
    <property type="entry name" value="V5TPXLIKE"/>
</dbReference>
<comment type="caution">
    <text evidence="3">The sequence shown here is derived from an EMBL/GenBank/DDBJ whole genome shotgun (WGS) entry which is preliminary data.</text>
</comment>
<evidence type="ECO:0000313" key="4">
    <source>
        <dbReference type="Proteomes" id="UP001526246"/>
    </source>
</evidence>
<sequence>MTRTGVVAALGVVLGMIAAEQTAAANRMVAAPLSWRVLATHNAERARWRVPAMQWDPGLAAAADAYAAQLAVTGRWGHSPRAARPGQGENLWMGTRGYFTPEQMVGGWLSEGRMFRAGVFPQVSRTGNWSDVGHYSQVIWRGTTKVGCAIRSNRSNDYLVCRYSPNGNVDGRSVA</sequence>
<dbReference type="PANTHER" id="PTHR10334">
    <property type="entry name" value="CYSTEINE-RICH SECRETORY PROTEIN-RELATED"/>
    <property type="match status" value="1"/>
</dbReference>
<evidence type="ECO:0000313" key="3">
    <source>
        <dbReference type="EMBL" id="MCW3797427.1"/>
    </source>
</evidence>
<evidence type="ECO:0000259" key="2">
    <source>
        <dbReference type="SMART" id="SM00198"/>
    </source>
</evidence>